<name>A0A6S6R710_9FIRM</name>
<dbReference type="Pfam" id="PF13490">
    <property type="entry name" value="zf-HC2"/>
    <property type="match status" value="1"/>
</dbReference>
<organism evidence="1 2">
    <name type="scientific">Anaerocolumna cellulosilytica</name>
    <dbReference type="NCBI Taxonomy" id="433286"/>
    <lineage>
        <taxon>Bacteria</taxon>
        <taxon>Bacillati</taxon>
        <taxon>Bacillota</taxon>
        <taxon>Clostridia</taxon>
        <taxon>Lachnospirales</taxon>
        <taxon>Lachnospiraceae</taxon>
        <taxon>Anaerocolumna</taxon>
    </lineage>
</organism>
<dbReference type="AlphaFoldDB" id="A0A6S6R710"/>
<dbReference type="KEGG" id="acel:acsn021_27810"/>
<evidence type="ECO:0000313" key="1">
    <source>
        <dbReference type="EMBL" id="BCJ95212.1"/>
    </source>
</evidence>
<evidence type="ECO:0000313" key="2">
    <source>
        <dbReference type="Proteomes" id="UP000515561"/>
    </source>
</evidence>
<reference evidence="1 2" key="1">
    <citation type="journal article" date="2016" name="Int. J. Syst. Evol. Microbiol.">
        <title>Descriptions of Anaerotaenia torta gen. nov., sp. nov. and Anaerocolumna cellulosilytica gen. nov., sp. nov. isolated from a methanogenic reactor of cattle waste.</title>
        <authorList>
            <person name="Uek A."/>
            <person name="Ohtaki Y."/>
            <person name="Kaku N."/>
            <person name="Ueki K."/>
        </authorList>
    </citation>
    <scope>NUCLEOTIDE SEQUENCE [LARGE SCALE GENOMIC DNA]</scope>
    <source>
        <strain evidence="1 2">SN021</strain>
    </source>
</reference>
<proteinExistence type="predicted"/>
<keyword evidence="2" id="KW-1185">Reference proteome</keyword>
<accession>A0A6S6R710</accession>
<protein>
    <submittedName>
        <fullName evidence="1">Uncharacterized protein</fullName>
    </submittedName>
</protein>
<gene>
    <name evidence="1" type="ORF">acsn021_27810</name>
</gene>
<dbReference type="InterPro" id="IPR027383">
    <property type="entry name" value="Znf_put"/>
</dbReference>
<sequence length="209" mass="24346">MNCIDVQRLIMPFINDELSNGQLEEFIHHIRNCPNCMEELEVYYVLLAGMKQLDDDKELSNDFHQDFMDLIRLSEERIIHQKFLHIRKRIVLIILISLVAVASSLRLGEFVVEDVLNAGPKKSVYMTESLFIVEELGDLSEDSKNYGKENLSGIMLDNLPEIYAYLKQRDTEGAILMKEAFGDRIWDEYKAPRGIGRRYRIPNWITGVY</sequence>
<dbReference type="RefSeq" id="WP_184093868.1">
    <property type="nucleotide sequence ID" value="NZ_AP023367.1"/>
</dbReference>
<dbReference type="EMBL" id="AP023367">
    <property type="protein sequence ID" value="BCJ95212.1"/>
    <property type="molecule type" value="Genomic_DNA"/>
</dbReference>
<dbReference type="Proteomes" id="UP000515561">
    <property type="component" value="Chromosome"/>
</dbReference>